<accession>A0A0A7EEK4</accession>
<dbReference type="HAMAP" id="MF_00578">
    <property type="entry name" value="Glu_cys_ligase"/>
    <property type="match status" value="1"/>
</dbReference>
<organism evidence="11 12">
    <name type="scientific">Pseudoalteromonas piratica</name>
    <dbReference type="NCBI Taxonomy" id="1348114"/>
    <lineage>
        <taxon>Bacteria</taxon>
        <taxon>Pseudomonadati</taxon>
        <taxon>Pseudomonadota</taxon>
        <taxon>Gammaproteobacteria</taxon>
        <taxon>Alteromonadales</taxon>
        <taxon>Pseudoalteromonadaceae</taxon>
        <taxon>Pseudoalteromonas</taxon>
    </lineage>
</organism>
<keyword evidence="5 8" id="KW-0547">Nucleotide-binding</keyword>
<reference evidence="11 12" key="1">
    <citation type="submission" date="2014-11" db="EMBL/GenBank/DDBJ databases">
        <title>Complete Genome Sequence of Pseudoalteromonas sp. Strain OCN003 Isolated from Kaneohe Bay, Oahu, Hawaii.</title>
        <authorList>
            <person name="Beurmann S."/>
            <person name="Videau P."/>
            <person name="Ushijima B."/>
            <person name="Smith A.M."/>
            <person name="Aeby G.S."/>
            <person name="Callahan S.M."/>
            <person name="Belcaid M."/>
        </authorList>
    </citation>
    <scope>NUCLEOTIDE SEQUENCE [LARGE SCALE GENOMIC DNA]</scope>
    <source>
        <strain evidence="11 12">OCN003</strain>
    </source>
</reference>
<dbReference type="SUPFAM" id="SSF55931">
    <property type="entry name" value="Glutamine synthetase/guanido kinase"/>
    <property type="match status" value="1"/>
</dbReference>
<comment type="catalytic activity">
    <reaction evidence="7 8 9">
        <text>L-cysteine + L-glutamate + ATP = gamma-L-glutamyl-L-cysteine + ADP + phosphate + H(+)</text>
        <dbReference type="Rhea" id="RHEA:13285"/>
        <dbReference type="ChEBI" id="CHEBI:15378"/>
        <dbReference type="ChEBI" id="CHEBI:29985"/>
        <dbReference type="ChEBI" id="CHEBI:30616"/>
        <dbReference type="ChEBI" id="CHEBI:35235"/>
        <dbReference type="ChEBI" id="CHEBI:43474"/>
        <dbReference type="ChEBI" id="CHEBI:58173"/>
        <dbReference type="ChEBI" id="CHEBI:456216"/>
        <dbReference type="EC" id="6.3.2.2"/>
    </reaction>
</comment>
<dbReference type="Gene3D" id="3.30.590.20">
    <property type="match status" value="1"/>
</dbReference>
<dbReference type="GO" id="GO:0046872">
    <property type="term" value="F:metal ion binding"/>
    <property type="evidence" value="ECO:0007669"/>
    <property type="project" value="TreeGrafter"/>
</dbReference>
<dbReference type="Pfam" id="PF04262">
    <property type="entry name" value="Glu_cys_ligase"/>
    <property type="match status" value="1"/>
</dbReference>
<evidence type="ECO:0000256" key="5">
    <source>
        <dbReference type="ARBA" id="ARBA00022741"/>
    </source>
</evidence>
<dbReference type="InterPro" id="IPR007370">
    <property type="entry name" value="Glu_cys_ligase"/>
</dbReference>
<evidence type="ECO:0000259" key="10">
    <source>
        <dbReference type="Pfam" id="PF04262"/>
    </source>
</evidence>
<proteinExistence type="inferred from homology"/>
<keyword evidence="12" id="KW-1185">Reference proteome</keyword>
<dbReference type="UniPathway" id="UPA00142">
    <property type="reaction ID" value="UER00209"/>
</dbReference>
<keyword evidence="3 8" id="KW-0436">Ligase</keyword>
<dbReference type="RefSeq" id="WP_038640538.1">
    <property type="nucleotide sequence ID" value="NZ_CP009888.1"/>
</dbReference>
<dbReference type="GO" id="GO:0004357">
    <property type="term" value="F:glutamate-cysteine ligase activity"/>
    <property type="evidence" value="ECO:0007669"/>
    <property type="project" value="UniProtKB-UniRule"/>
</dbReference>
<dbReference type="STRING" id="1348114.OM33_07575"/>
<dbReference type="InterPro" id="IPR014746">
    <property type="entry name" value="Gln_synth/guanido_kin_cat_dom"/>
</dbReference>
<dbReference type="AlphaFoldDB" id="A0A0A7EEK4"/>
<dbReference type="KEGG" id="pseo:OM33_07575"/>
<dbReference type="InterPro" id="IPR006334">
    <property type="entry name" value="Glut_cys_ligase"/>
</dbReference>
<dbReference type="HOGENOM" id="CLU_020728_3_0_6"/>
<gene>
    <name evidence="8" type="primary">gshA</name>
    <name evidence="11" type="ORF">OM33_07575</name>
</gene>
<keyword evidence="4 8" id="KW-0317">Glutathione biosynthesis</keyword>
<dbReference type="OrthoDB" id="9803907at2"/>
<dbReference type="NCBIfam" id="TIGR01434">
    <property type="entry name" value="glu_cys_ligase"/>
    <property type="match status" value="1"/>
</dbReference>
<dbReference type="PANTHER" id="PTHR38761:SF1">
    <property type="entry name" value="GLUTAMATE--CYSTEINE LIGASE"/>
    <property type="match status" value="1"/>
</dbReference>
<dbReference type="GO" id="GO:0006750">
    <property type="term" value="P:glutathione biosynthetic process"/>
    <property type="evidence" value="ECO:0007669"/>
    <property type="project" value="UniProtKB-UniRule"/>
</dbReference>
<evidence type="ECO:0000256" key="7">
    <source>
        <dbReference type="ARBA" id="ARBA00048819"/>
    </source>
</evidence>
<evidence type="ECO:0000256" key="9">
    <source>
        <dbReference type="RuleBase" id="RU004391"/>
    </source>
</evidence>
<comment type="similarity">
    <text evidence="2 8">Belongs to the glutamate--cysteine ligase type 1 family. Type 1 subfamily.</text>
</comment>
<dbReference type="EC" id="6.3.2.2" evidence="8"/>
<evidence type="ECO:0000313" key="12">
    <source>
        <dbReference type="Proteomes" id="UP000030341"/>
    </source>
</evidence>
<dbReference type="Proteomes" id="UP000030341">
    <property type="component" value="Chromosome 1"/>
</dbReference>
<dbReference type="EMBL" id="CP009888">
    <property type="protein sequence ID" value="AIY65029.1"/>
    <property type="molecule type" value="Genomic_DNA"/>
</dbReference>
<evidence type="ECO:0000256" key="6">
    <source>
        <dbReference type="ARBA" id="ARBA00022840"/>
    </source>
</evidence>
<evidence type="ECO:0000256" key="1">
    <source>
        <dbReference type="ARBA" id="ARBA00005006"/>
    </source>
</evidence>
<evidence type="ECO:0000256" key="8">
    <source>
        <dbReference type="HAMAP-Rule" id="MF_00578"/>
    </source>
</evidence>
<protein>
    <recommendedName>
        <fullName evidence="8">Glutamate--cysteine ligase</fullName>
        <ecNumber evidence="8">6.3.2.2</ecNumber>
    </recommendedName>
    <alternativeName>
        <fullName evidence="8">Gamma-ECS</fullName>
        <shortName evidence="8">GCS</shortName>
    </alternativeName>
    <alternativeName>
        <fullName evidence="8">Gamma-glutamylcysteine synthetase</fullName>
    </alternativeName>
</protein>
<keyword evidence="6 8" id="KW-0067">ATP-binding</keyword>
<dbReference type="PANTHER" id="PTHR38761">
    <property type="entry name" value="GLUTAMATE--CYSTEINE LIGASE"/>
    <property type="match status" value="1"/>
</dbReference>
<name>A0A0A7EEK4_9GAMM</name>
<comment type="pathway">
    <text evidence="1 8 9">Sulfur metabolism; glutathione biosynthesis; glutathione from L-cysteine and L-glutamate: step 1/2.</text>
</comment>
<evidence type="ECO:0000313" key="11">
    <source>
        <dbReference type="EMBL" id="AIY65029.1"/>
    </source>
</evidence>
<dbReference type="GO" id="GO:0005524">
    <property type="term" value="F:ATP binding"/>
    <property type="evidence" value="ECO:0007669"/>
    <property type="project" value="UniProtKB-KW"/>
</dbReference>
<sequence length="522" mass="58808">MKTASIDSILSTLTEQGSAGLLKGIKRGVERECLRIESNRLAQTSHQNALGSALTHPYITTDFSESLLEFITPACSDIDTTLAQLEDIHKFTLSNIGNEELWPLSMPCFIEDQDEIRLADYGTSNVGKMKTLYRQGLKNRYGSMMQAIAGVHFNLSFPTEFWQKLQQIDGNSAPLGDYISEKYFALIRNFKRELWLISYLFGASPALCNSFLGGRKTNLPFESLGKGTLYLPYATSLRLGDLGYTNSAQSSLRVTYNSLEEYLEGFKQAISMTSDLYHQFGTYKDEPAKQLNQNILQIENEFYSPIRPKRNAQSGQTPSEALADGGVEYIEVRALDVNPFSEVGISKEQIQFLDVFLLYCAIKPSPDLAWQEQIETQANLDLVVNRGRQPGLELSNKGKAQTLSSWADSIFIELKKVASLFDDAFETTQYSDVVSKFAQAVEKPELTYSGKFLAELLESQEDNGYYALKLSTEYKQKMLANSYQVFGESVFSAHAVESHEKQKEIEESDDKSFIEFLDDYFK</sequence>
<dbReference type="GO" id="GO:0005829">
    <property type="term" value="C:cytosol"/>
    <property type="evidence" value="ECO:0007669"/>
    <property type="project" value="TreeGrafter"/>
</dbReference>
<dbReference type="eggNOG" id="COG2918">
    <property type="taxonomic scope" value="Bacteria"/>
</dbReference>
<evidence type="ECO:0000256" key="2">
    <source>
        <dbReference type="ARBA" id="ARBA00008772"/>
    </source>
</evidence>
<feature type="domain" description="Glutamate--cysteine ligase" evidence="10">
    <location>
        <begin position="11"/>
        <end position="382"/>
    </location>
</feature>
<evidence type="ECO:0000256" key="4">
    <source>
        <dbReference type="ARBA" id="ARBA00022684"/>
    </source>
</evidence>
<evidence type="ECO:0000256" key="3">
    <source>
        <dbReference type="ARBA" id="ARBA00022598"/>
    </source>
</evidence>